<dbReference type="PANTHER" id="PTHR13533">
    <property type="entry name" value="N-ACETYLNEURAMINATE 9-O-ACETYLTRANSFERASE"/>
    <property type="match status" value="1"/>
</dbReference>
<feature type="transmembrane region" description="Helical" evidence="9">
    <location>
        <begin position="556"/>
        <end position="577"/>
    </location>
</feature>
<keyword evidence="4 9" id="KW-0812">Transmembrane</keyword>
<dbReference type="Proteomes" id="UP000085678">
    <property type="component" value="Unplaced"/>
</dbReference>
<comment type="similarity">
    <text evidence="2">Belongs to the PC-esterase family. CASD1 subfamily.</text>
</comment>
<feature type="transmembrane region" description="Helical" evidence="9">
    <location>
        <begin position="416"/>
        <end position="437"/>
    </location>
</feature>
<evidence type="ECO:0000256" key="9">
    <source>
        <dbReference type="SAM" id="Phobius"/>
    </source>
</evidence>
<protein>
    <submittedName>
        <fullName evidence="12">Protein REDUCED WALL ACETYLATION 2</fullName>
    </submittedName>
</protein>
<dbReference type="Pfam" id="PF07779">
    <property type="entry name" value="Cas1_AcylT"/>
    <property type="match status" value="1"/>
</dbReference>
<feature type="transmembrane region" description="Helical" evidence="9">
    <location>
        <begin position="480"/>
        <end position="500"/>
    </location>
</feature>
<dbReference type="AlphaFoldDB" id="A0A1S3K8L4"/>
<evidence type="ECO:0000313" key="12">
    <source>
        <dbReference type="RefSeq" id="XP_013418784.1"/>
    </source>
</evidence>
<evidence type="ECO:0000256" key="5">
    <source>
        <dbReference type="ARBA" id="ARBA00022989"/>
    </source>
</evidence>
<dbReference type="OMA" id="QSLLHEW"/>
<evidence type="ECO:0000256" key="2">
    <source>
        <dbReference type="ARBA" id="ARBA00010666"/>
    </source>
</evidence>
<keyword evidence="11" id="KW-1185">Reference proteome</keyword>
<evidence type="ECO:0000256" key="8">
    <source>
        <dbReference type="SAM" id="MobiDB-lite"/>
    </source>
</evidence>
<feature type="transmembrane region" description="Helical" evidence="9">
    <location>
        <begin position="190"/>
        <end position="209"/>
    </location>
</feature>
<feature type="transmembrane region" description="Helical" evidence="9">
    <location>
        <begin position="277"/>
        <end position="292"/>
    </location>
</feature>
<evidence type="ECO:0000313" key="11">
    <source>
        <dbReference type="Proteomes" id="UP000085678"/>
    </source>
</evidence>
<sequence>MDLLKTNLAAENTSTTPKAVFFYPRHEITLQQLALFLIWVVCGAVWLIRRCRGKRDTQTTPTLKDGLIKAKQAEDEGEEGQPADHKTAVEDTLTKLENGTEICGETNKSNSVKVDMVVVSSTQPNNGQFPNGGKLKSNDKTFTSVKPPCSFDDFLKYVMVFGAIMMYFYLCDYRKVFPATERVYVRDTFLFLVFLLFLVASAFTVTPTADKLINRDQTEEWKGWMQVMFVWYHYFAAKEWYNWIRVYIAAYVWMTGFGNFSFFWVRKDFSLWRMLKMLFRLNFLVIVMCAVTDNEYMNYYICAMHTYWFLTVYIFMRTFNSWNQNRFLMLIKFAAYALANAIIFDVPGVCEKVFYPAWIILKFHNGNYPLMHEWAFRGGLDHWATFVGMLCAYNYPHYENLMNWLDEKASYKGERLTSLGIKLCMAGVAVVIGIIWYEEVMTKDKHEYNALHPYTSWTPILIFIVLRNLFPVARTHYLNLFAFLGKITLETYLSQLHVYLQSNAKELIGYIPGYPLLNLAFSTVIYLIISYVLFHLTVEFSCYLLPRDMQRFGRNVMLIAVILTISMIGAFTIKTIFHI</sequence>
<feature type="transmembrane region" description="Helical" evidence="9">
    <location>
        <begin position="327"/>
        <end position="344"/>
    </location>
</feature>
<dbReference type="GeneID" id="106179615"/>
<dbReference type="GO" id="GO:0005975">
    <property type="term" value="P:carbohydrate metabolic process"/>
    <property type="evidence" value="ECO:0007669"/>
    <property type="project" value="UniProtKB-ARBA"/>
</dbReference>
<feature type="transmembrane region" description="Helical" evidence="9">
    <location>
        <begin position="28"/>
        <end position="48"/>
    </location>
</feature>
<evidence type="ECO:0000256" key="7">
    <source>
        <dbReference type="ARBA" id="ARBA00023180"/>
    </source>
</evidence>
<evidence type="ECO:0000256" key="6">
    <source>
        <dbReference type="ARBA" id="ARBA00023136"/>
    </source>
</evidence>
<dbReference type="InterPro" id="IPR012419">
    <property type="entry name" value="Cas1_AcylTrans_dom"/>
</dbReference>
<dbReference type="RefSeq" id="XP_013418784.1">
    <property type="nucleotide sequence ID" value="XM_013563330.1"/>
</dbReference>
<keyword evidence="6 9" id="KW-0472">Membrane</keyword>
<feature type="transmembrane region" description="Helical" evidence="9">
    <location>
        <begin position="520"/>
        <end position="544"/>
    </location>
</feature>
<feature type="transmembrane region" description="Helical" evidence="9">
    <location>
        <begin position="457"/>
        <end position="473"/>
    </location>
</feature>
<dbReference type="GO" id="GO:0016740">
    <property type="term" value="F:transferase activity"/>
    <property type="evidence" value="ECO:0007669"/>
    <property type="project" value="UniProtKB-KW"/>
</dbReference>
<gene>
    <name evidence="12" type="primary">LOC106179615</name>
</gene>
<evidence type="ECO:0000256" key="4">
    <source>
        <dbReference type="ARBA" id="ARBA00022692"/>
    </source>
</evidence>
<evidence type="ECO:0000256" key="3">
    <source>
        <dbReference type="ARBA" id="ARBA00022679"/>
    </source>
</evidence>
<name>A0A1S3K8L4_LINAN</name>
<evidence type="ECO:0000259" key="10">
    <source>
        <dbReference type="Pfam" id="PF07779"/>
    </source>
</evidence>
<accession>A0A1S3K8L4</accession>
<keyword evidence="3" id="KW-0808">Transferase</keyword>
<organism evidence="11 12">
    <name type="scientific">Lingula anatina</name>
    <name type="common">Brachiopod</name>
    <name type="synonym">Lingula unguis</name>
    <dbReference type="NCBI Taxonomy" id="7574"/>
    <lineage>
        <taxon>Eukaryota</taxon>
        <taxon>Metazoa</taxon>
        <taxon>Spiralia</taxon>
        <taxon>Lophotrochozoa</taxon>
        <taxon>Brachiopoda</taxon>
        <taxon>Linguliformea</taxon>
        <taxon>Lingulata</taxon>
        <taxon>Lingulida</taxon>
        <taxon>Linguloidea</taxon>
        <taxon>Lingulidae</taxon>
        <taxon>Lingula</taxon>
    </lineage>
</organism>
<feature type="domain" description="Cas1p 10 TM acyl transferase" evidence="10">
    <location>
        <begin position="137"/>
        <end position="556"/>
    </location>
</feature>
<dbReference type="GO" id="GO:0016020">
    <property type="term" value="C:membrane"/>
    <property type="evidence" value="ECO:0007669"/>
    <property type="project" value="UniProtKB-SubCell"/>
</dbReference>
<keyword evidence="7" id="KW-0325">Glycoprotein</keyword>
<dbReference type="KEGG" id="lak:106179615"/>
<evidence type="ECO:0000256" key="1">
    <source>
        <dbReference type="ARBA" id="ARBA00004141"/>
    </source>
</evidence>
<feature type="transmembrane region" description="Helical" evidence="9">
    <location>
        <begin position="243"/>
        <end position="265"/>
    </location>
</feature>
<keyword evidence="5 9" id="KW-1133">Transmembrane helix</keyword>
<dbReference type="OrthoDB" id="1932925at2759"/>
<dbReference type="GO" id="GO:0005794">
    <property type="term" value="C:Golgi apparatus"/>
    <property type="evidence" value="ECO:0007669"/>
    <property type="project" value="UniProtKB-ARBA"/>
</dbReference>
<dbReference type="InParanoid" id="A0A1S3K8L4"/>
<feature type="transmembrane region" description="Helical" evidence="9">
    <location>
        <begin position="374"/>
        <end position="395"/>
    </location>
</feature>
<dbReference type="PANTHER" id="PTHR13533:SF45">
    <property type="entry name" value="CAS1P 10 TM ACYL TRANSFERASE DOMAIN-CONTAINING PROTEIN"/>
    <property type="match status" value="1"/>
</dbReference>
<comment type="subcellular location">
    <subcellularLocation>
        <location evidence="1">Membrane</location>
        <topology evidence="1">Multi-pass membrane protein</topology>
    </subcellularLocation>
</comment>
<proteinExistence type="inferred from homology"/>
<feature type="region of interest" description="Disordered" evidence="8">
    <location>
        <begin position="62"/>
        <end position="87"/>
    </location>
</feature>
<reference evidence="12" key="1">
    <citation type="submission" date="2025-08" db="UniProtKB">
        <authorList>
            <consortium name="RefSeq"/>
        </authorList>
    </citation>
    <scope>IDENTIFICATION</scope>
    <source>
        <tissue evidence="12">Gonads</tissue>
    </source>
</reference>
<feature type="transmembrane region" description="Helical" evidence="9">
    <location>
        <begin position="298"/>
        <end position="315"/>
    </location>
</feature>